<accession>A0A1Y6CIA2</accession>
<dbReference type="PANTHER" id="PTHR30388:SF6">
    <property type="entry name" value="XANTHINE DEHYDROGENASE SUBUNIT A-RELATED"/>
    <property type="match status" value="1"/>
</dbReference>
<dbReference type="EMBL" id="FWZX01000025">
    <property type="protein sequence ID" value="SMF64447.1"/>
    <property type="molecule type" value="Genomic_DNA"/>
</dbReference>
<dbReference type="STRING" id="560819.SAMN05428998_12553"/>
<evidence type="ECO:0000259" key="2">
    <source>
        <dbReference type="Pfam" id="PF13478"/>
    </source>
</evidence>
<dbReference type="Gene3D" id="3.40.50.720">
    <property type="entry name" value="NAD(P)-binding Rossmann-like Domain"/>
    <property type="match status" value="1"/>
</dbReference>
<dbReference type="InterPro" id="IPR052698">
    <property type="entry name" value="MoCofactor_Util/Proc"/>
</dbReference>
<dbReference type="InterPro" id="IPR027051">
    <property type="entry name" value="XdhC_Rossmann_dom"/>
</dbReference>
<dbReference type="Pfam" id="PF02625">
    <property type="entry name" value="XdhC_CoxI"/>
    <property type="match status" value="1"/>
</dbReference>
<dbReference type="AlphaFoldDB" id="A0A1Y6CIA2"/>
<reference evidence="3 4" key="1">
    <citation type="submission" date="2017-04" db="EMBL/GenBank/DDBJ databases">
        <authorList>
            <person name="Afonso C.L."/>
            <person name="Miller P.J."/>
            <person name="Scott M.A."/>
            <person name="Spackman E."/>
            <person name="Goraichik I."/>
            <person name="Dimitrov K.M."/>
            <person name="Suarez D.L."/>
            <person name="Swayne D.E."/>
        </authorList>
    </citation>
    <scope>NUCLEOTIDE SEQUENCE [LARGE SCALE GENOMIC DNA]</scope>
    <source>
        <strain evidence="3 4">USBA 355</strain>
    </source>
</reference>
<gene>
    <name evidence="3" type="ORF">SAMN05428998_12553</name>
</gene>
<dbReference type="PANTHER" id="PTHR30388">
    <property type="entry name" value="ALDEHYDE OXIDOREDUCTASE MOLYBDENUM COFACTOR ASSEMBLY PROTEIN"/>
    <property type="match status" value="1"/>
</dbReference>
<organism evidence="3 4">
    <name type="scientific">Tistlia consotensis USBA 355</name>
    <dbReference type="NCBI Taxonomy" id="560819"/>
    <lineage>
        <taxon>Bacteria</taxon>
        <taxon>Pseudomonadati</taxon>
        <taxon>Pseudomonadota</taxon>
        <taxon>Alphaproteobacteria</taxon>
        <taxon>Rhodospirillales</taxon>
        <taxon>Rhodovibrionaceae</taxon>
        <taxon>Tistlia</taxon>
    </lineage>
</organism>
<keyword evidence="4" id="KW-1185">Reference proteome</keyword>
<evidence type="ECO:0000313" key="3">
    <source>
        <dbReference type="EMBL" id="SMF64447.1"/>
    </source>
</evidence>
<dbReference type="Proteomes" id="UP000192917">
    <property type="component" value="Unassembled WGS sequence"/>
</dbReference>
<name>A0A1Y6CIA2_9PROT</name>
<feature type="domain" description="XdhC- CoxI" evidence="1">
    <location>
        <begin position="15"/>
        <end position="79"/>
    </location>
</feature>
<dbReference type="InterPro" id="IPR003777">
    <property type="entry name" value="XdhC_CoxI"/>
</dbReference>
<sequence>MTSAEKILDLIERLRAEGADFCVATVVRTANATSAKAGAKAVVTADGLLHGFVGGGCVTGAVRKAGLEALRRNEPTMIRVRPKEEVAQAGRGAGNGPQDADGVPLHASMCPSGGTVELFLEPLGQAPRLVVCGASPVAQALVAQAAAVGRRVIAAAPAEEQERLAGADVLLDGYDLAGLRLGPRDAVVVATQGRRDREALKAALESGAGYLGMVGSRRKVQTLAGRLREELSPEASARLPELHGPAGLDIGAIEPEEIALSILAELVQLRRKADRGVPVASAG</sequence>
<evidence type="ECO:0000259" key="1">
    <source>
        <dbReference type="Pfam" id="PF02625"/>
    </source>
</evidence>
<protein>
    <submittedName>
        <fullName evidence="3">Xanthine dehydrogenase accessory factor</fullName>
    </submittedName>
</protein>
<dbReference type="RefSeq" id="WP_085125211.1">
    <property type="nucleotide sequence ID" value="NZ_FWZX01000025.1"/>
</dbReference>
<feature type="domain" description="XdhC Rossmann" evidence="2">
    <location>
        <begin position="129"/>
        <end position="266"/>
    </location>
</feature>
<proteinExistence type="predicted"/>
<evidence type="ECO:0000313" key="4">
    <source>
        <dbReference type="Proteomes" id="UP000192917"/>
    </source>
</evidence>
<dbReference type="Pfam" id="PF13478">
    <property type="entry name" value="XdhC_C"/>
    <property type="match status" value="1"/>
</dbReference>